<organism evidence="1 2">
    <name type="scientific">Mucor flavus</name>
    <dbReference type="NCBI Taxonomy" id="439312"/>
    <lineage>
        <taxon>Eukaryota</taxon>
        <taxon>Fungi</taxon>
        <taxon>Fungi incertae sedis</taxon>
        <taxon>Mucoromycota</taxon>
        <taxon>Mucoromycotina</taxon>
        <taxon>Mucoromycetes</taxon>
        <taxon>Mucorales</taxon>
        <taxon>Mucorineae</taxon>
        <taxon>Mucoraceae</taxon>
        <taxon>Mucor</taxon>
    </lineage>
</organism>
<accession>A0ABP9ZAB2</accession>
<protein>
    <submittedName>
        <fullName evidence="1">Uncharacterized protein</fullName>
    </submittedName>
</protein>
<name>A0ABP9ZAB2_9FUNG</name>
<keyword evidence="2" id="KW-1185">Reference proteome</keyword>
<evidence type="ECO:0000313" key="1">
    <source>
        <dbReference type="EMBL" id="GAA5816071.1"/>
    </source>
</evidence>
<proteinExistence type="predicted"/>
<reference evidence="1 2" key="1">
    <citation type="submission" date="2024-04" db="EMBL/GenBank/DDBJ databases">
        <title>genome sequences of Mucor flavus KT1a and Helicostylum pulchrum KT1b strains isolated from the surface of a dry-aged beef.</title>
        <authorList>
            <person name="Toyotome T."/>
            <person name="Hosono M."/>
            <person name="Torimaru M."/>
            <person name="Fukuda K."/>
            <person name="Mikami N."/>
        </authorList>
    </citation>
    <scope>NUCLEOTIDE SEQUENCE [LARGE SCALE GENOMIC DNA]</scope>
    <source>
        <strain evidence="1 2">KT1a</strain>
    </source>
</reference>
<gene>
    <name evidence="1" type="ORF">MFLAVUS_009593</name>
</gene>
<comment type="caution">
    <text evidence="1">The sequence shown here is derived from an EMBL/GenBank/DDBJ whole genome shotgun (WGS) entry which is preliminary data.</text>
</comment>
<dbReference type="Proteomes" id="UP001473302">
    <property type="component" value="Unassembled WGS sequence"/>
</dbReference>
<dbReference type="EMBL" id="BAABUK010000029">
    <property type="protein sequence ID" value="GAA5816071.1"/>
    <property type="molecule type" value="Genomic_DNA"/>
</dbReference>
<sequence>MKVISRHSFQLHRIFICDHPRDKFTPFIANSFVKDSKVWCAVFDIPEVITDFEFLDGKELGLCIEDDEGLSSLLTVSLDTIRFKSLYGAGLFQTAKSLNDKCG</sequence>
<evidence type="ECO:0000313" key="2">
    <source>
        <dbReference type="Proteomes" id="UP001473302"/>
    </source>
</evidence>